<proteinExistence type="predicted"/>
<dbReference type="EMBL" id="GISG01047879">
    <property type="protein sequence ID" value="MBA4624509.1"/>
    <property type="molecule type" value="Transcribed_RNA"/>
</dbReference>
<dbReference type="PANTHER" id="PTHR35488:SF2">
    <property type="entry name" value="OS05G0358900 PROTEIN"/>
    <property type="match status" value="1"/>
</dbReference>
<protein>
    <submittedName>
        <fullName evidence="2">Uncharacterized protein</fullName>
    </submittedName>
</protein>
<dbReference type="EMBL" id="GISG01047883">
    <property type="protein sequence ID" value="MBA4624511.1"/>
    <property type="molecule type" value="Transcribed_RNA"/>
</dbReference>
<reference evidence="2" key="1">
    <citation type="journal article" date="2013" name="J. Plant Res.">
        <title>Effect of fungi and light on seed germination of three Opuntia species from semiarid lands of central Mexico.</title>
        <authorList>
            <person name="Delgado-Sanchez P."/>
            <person name="Jimenez-Bremont J.F."/>
            <person name="Guerrero-Gonzalez Mde L."/>
            <person name="Flores J."/>
        </authorList>
    </citation>
    <scope>NUCLEOTIDE SEQUENCE</scope>
    <source>
        <tissue evidence="2">Cladode</tissue>
    </source>
</reference>
<sequence>MMHICLCEHVYTHIHTYIYIHIHTYIHTYPIHSLKNRVKKKRDLQNMSTKAPVFPMVEPQHFSDYGFDPQFDYFQVLEEARKHKREAIRSIDTLHFKLQKPISKDDPRKGSKKKRRWWWKNALFFFKSKWASQRHRASPLDYYHHHHQSNIAIGGGGSCRSISGPIYVTESLSGSSTPCRTTNRPVSGPLAETLTRPSRKGDLKVPYFSLKDLNMDQPHGMSISSPMPIYLVT</sequence>
<name>A0A7C8YRK5_OPUST</name>
<dbReference type="AlphaFoldDB" id="A0A7C8YRK5"/>
<dbReference type="PANTHER" id="PTHR35488">
    <property type="entry name" value="OS05G0358900 PROTEIN-RELATED"/>
    <property type="match status" value="1"/>
</dbReference>
<evidence type="ECO:0000256" key="1">
    <source>
        <dbReference type="SAM" id="MobiDB-lite"/>
    </source>
</evidence>
<feature type="region of interest" description="Disordered" evidence="1">
    <location>
        <begin position="173"/>
        <end position="196"/>
    </location>
</feature>
<dbReference type="EMBL" id="GISG01047881">
    <property type="protein sequence ID" value="MBA4624510.1"/>
    <property type="molecule type" value="Transcribed_RNA"/>
</dbReference>
<feature type="compositionally biased region" description="Polar residues" evidence="1">
    <location>
        <begin position="173"/>
        <end position="185"/>
    </location>
</feature>
<accession>A0A7C8YRK5</accession>
<reference evidence="2" key="2">
    <citation type="submission" date="2020-07" db="EMBL/GenBank/DDBJ databases">
        <authorList>
            <person name="Vera ALvarez R."/>
            <person name="Arias-Moreno D.M."/>
            <person name="Jimenez-Jacinto V."/>
            <person name="Jimenez-Bremont J.F."/>
            <person name="Swaminathan K."/>
            <person name="Moose S.P."/>
            <person name="Guerrero-Gonzalez M.L."/>
            <person name="Marino-Ramirez L."/>
            <person name="Landsman D."/>
            <person name="Rodriguez-Kessler M."/>
            <person name="Delgado-Sanchez P."/>
        </authorList>
    </citation>
    <scope>NUCLEOTIDE SEQUENCE</scope>
    <source>
        <tissue evidence="2">Cladode</tissue>
    </source>
</reference>
<evidence type="ECO:0000313" key="2">
    <source>
        <dbReference type="EMBL" id="MBA4624511.1"/>
    </source>
</evidence>
<organism evidence="2">
    <name type="scientific">Opuntia streptacantha</name>
    <name type="common">Prickly pear cactus</name>
    <name type="synonym">Opuntia cardona</name>
    <dbReference type="NCBI Taxonomy" id="393608"/>
    <lineage>
        <taxon>Eukaryota</taxon>
        <taxon>Viridiplantae</taxon>
        <taxon>Streptophyta</taxon>
        <taxon>Embryophyta</taxon>
        <taxon>Tracheophyta</taxon>
        <taxon>Spermatophyta</taxon>
        <taxon>Magnoliopsida</taxon>
        <taxon>eudicotyledons</taxon>
        <taxon>Gunneridae</taxon>
        <taxon>Pentapetalae</taxon>
        <taxon>Caryophyllales</taxon>
        <taxon>Cactineae</taxon>
        <taxon>Cactaceae</taxon>
        <taxon>Opuntioideae</taxon>
        <taxon>Opuntia</taxon>
    </lineage>
</organism>